<name>A0AAW2U9N0_SESRA</name>
<dbReference type="PANTHER" id="PTHR34272:SF1">
    <property type="entry name" value="EXPRESSED PROTEIN"/>
    <property type="match status" value="1"/>
</dbReference>
<evidence type="ECO:0000259" key="2">
    <source>
        <dbReference type="Pfam" id="PF23324"/>
    </source>
</evidence>
<feature type="region of interest" description="Disordered" evidence="1">
    <location>
        <begin position="61"/>
        <end position="162"/>
    </location>
</feature>
<accession>A0AAW2U9N0</accession>
<proteinExistence type="predicted"/>
<feature type="domain" description="DUF7086" evidence="2">
    <location>
        <begin position="179"/>
        <end position="311"/>
    </location>
</feature>
<dbReference type="Pfam" id="PF23324">
    <property type="entry name" value="DUF7086"/>
    <property type="match status" value="1"/>
</dbReference>
<feature type="compositionally biased region" description="Basic residues" evidence="1">
    <location>
        <begin position="142"/>
        <end position="157"/>
    </location>
</feature>
<protein>
    <recommendedName>
        <fullName evidence="2">DUF7086 domain-containing protein</fullName>
    </recommendedName>
</protein>
<reference evidence="3" key="2">
    <citation type="journal article" date="2024" name="Plant">
        <title>Genomic evolution and insights into agronomic trait innovations of Sesamum species.</title>
        <authorList>
            <person name="Miao H."/>
            <person name="Wang L."/>
            <person name="Qu L."/>
            <person name="Liu H."/>
            <person name="Sun Y."/>
            <person name="Le M."/>
            <person name="Wang Q."/>
            <person name="Wei S."/>
            <person name="Zheng Y."/>
            <person name="Lin W."/>
            <person name="Duan Y."/>
            <person name="Cao H."/>
            <person name="Xiong S."/>
            <person name="Wang X."/>
            <person name="Wei L."/>
            <person name="Li C."/>
            <person name="Ma Q."/>
            <person name="Ju M."/>
            <person name="Zhao R."/>
            <person name="Li G."/>
            <person name="Mu C."/>
            <person name="Tian Q."/>
            <person name="Mei H."/>
            <person name="Zhang T."/>
            <person name="Gao T."/>
            <person name="Zhang H."/>
        </authorList>
    </citation>
    <scope>NUCLEOTIDE SEQUENCE</scope>
    <source>
        <strain evidence="3">G02</strain>
    </source>
</reference>
<feature type="compositionally biased region" description="Pro residues" evidence="1">
    <location>
        <begin position="101"/>
        <end position="116"/>
    </location>
</feature>
<feature type="region of interest" description="Disordered" evidence="1">
    <location>
        <begin position="1"/>
        <end position="37"/>
    </location>
</feature>
<organism evidence="3">
    <name type="scientific">Sesamum radiatum</name>
    <name type="common">Black benniseed</name>
    <dbReference type="NCBI Taxonomy" id="300843"/>
    <lineage>
        <taxon>Eukaryota</taxon>
        <taxon>Viridiplantae</taxon>
        <taxon>Streptophyta</taxon>
        <taxon>Embryophyta</taxon>
        <taxon>Tracheophyta</taxon>
        <taxon>Spermatophyta</taxon>
        <taxon>Magnoliopsida</taxon>
        <taxon>eudicotyledons</taxon>
        <taxon>Gunneridae</taxon>
        <taxon>Pentapetalae</taxon>
        <taxon>asterids</taxon>
        <taxon>lamiids</taxon>
        <taxon>Lamiales</taxon>
        <taxon>Pedaliaceae</taxon>
        <taxon>Sesamum</taxon>
    </lineage>
</organism>
<evidence type="ECO:0000256" key="1">
    <source>
        <dbReference type="SAM" id="MobiDB-lite"/>
    </source>
</evidence>
<feature type="compositionally biased region" description="Pro residues" evidence="1">
    <location>
        <begin position="66"/>
        <end position="85"/>
    </location>
</feature>
<reference evidence="3" key="1">
    <citation type="submission" date="2020-06" db="EMBL/GenBank/DDBJ databases">
        <authorList>
            <person name="Li T."/>
            <person name="Hu X."/>
            <person name="Zhang T."/>
            <person name="Song X."/>
            <person name="Zhang H."/>
            <person name="Dai N."/>
            <person name="Sheng W."/>
            <person name="Hou X."/>
            <person name="Wei L."/>
        </authorList>
    </citation>
    <scope>NUCLEOTIDE SEQUENCE</scope>
    <source>
        <strain evidence="3">G02</strain>
        <tissue evidence="3">Leaf</tissue>
    </source>
</reference>
<comment type="caution">
    <text evidence="3">The sequence shown here is derived from an EMBL/GenBank/DDBJ whole genome shotgun (WGS) entry which is preliminary data.</text>
</comment>
<evidence type="ECO:0000313" key="3">
    <source>
        <dbReference type="EMBL" id="KAL0412501.1"/>
    </source>
</evidence>
<dbReference type="PANTHER" id="PTHR34272">
    <property type="entry name" value="EXPRESSED PROTEIN"/>
    <property type="match status" value="1"/>
</dbReference>
<dbReference type="EMBL" id="JACGWJ010000006">
    <property type="protein sequence ID" value="KAL0412501.1"/>
    <property type="molecule type" value="Genomic_DNA"/>
</dbReference>
<dbReference type="AlphaFoldDB" id="A0AAW2U9N0"/>
<dbReference type="InterPro" id="IPR055513">
    <property type="entry name" value="DUF7086"/>
</dbReference>
<gene>
    <name evidence="3" type="ORF">Sradi_1451800</name>
</gene>
<sequence>MGNNDRPMDKKRKLNGQDSSIPRNYPPPDEDNGNDFLTLSLFPTTTTTTTTTAAAVLRNSSSLLHHPPPPPPASLVPRQASPPPATFVINSPPASLVPRQASPPPATFVINSPPPNNTNDVPGETSSGGGSPSGLVAGPSRPPRRRRTPSRAPRKGKSTTITPAFPWATNERATVHQMSYLISKQILSISGEVQCKKCERQDILYFDLRQRFFKVATYVAENKYSMCQRAPRSWMNPTFPRCRHCEEDNSAKPLIPGKKRSINWLFLFLGEMLGCCTLDQLKYFCKHTNNHRTGAKDRVLFLAYITICKQVEPNGPFEI</sequence>